<proteinExistence type="predicted"/>
<evidence type="ECO:0008006" key="4">
    <source>
        <dbReference type="Google" id="ProtNLM"/>
    </source>
</evidence>
<feature type="chain" id="PRO_5016761017" description="Outer membrane protein beta-barrel domain-containing protein" evidence="1">
    <location>
        <begin position="21"/>
        <end position="297"/>
    </location>
</feature>
<accession>A0A364Y5H9</accession>
<sequence length="297" mass="33621">MKKHYLYVLLCLFATLQLSAQSSLSKKKRQPSAYNKQNKENDQFLQKQFWLGLKAGTNLSSVTIENRYAIFSPIDGFETPKKYDRYKGLGTQIALELSFSFKGFSISFQPTYQHALFSYSKEYFWGGTEEGALSLEMTYDHKHKVDHLLFPLLVKYEVAGNKLRPYLQAGFYQGLRVSANKDITIRGVDHASGGDNEFEKESIAIDATNLFAKNHWGLIGGAGVYYNQGNVRLNLDIQYRHGMSSIISNKNRYENDMLVGAGEVMDDLSLQSVSVSLGCLFPMRFLGTGFKSSDRKK</sequence>
<organism evidence="2 3">
    <name type="scientific">Pseudochryseolinea flava</name>
    <dbReference type="NCBI Taxonomy" id="2059302"/>
    <lineage>
        <taxon>Bacteria</taxon>
        <taxon>Pseudomonadati</taxon>
        <taxon>Bacteroidota</taxon>
        <taxon>Cytophagia</taxon>
        <taxon>Cytophagales</taxon>
        <taxon>Fulvivirgaceae</taxon>
        <taxon>Pseudochryseolinea</taxon>
    </lineage>
</organism>
<evidence type="ECO:0000313" key="2">
    <source>
        <dbReference type="EMBL" id="RAW01321.1"/>
    </source>
</evidence>
<gene>
    <name evidence="2" type="ORF">DQQ10_10465</name>
</gene>
<dbReference type="Proteomes" id="UP000251889">
    <property type="component" value="Unassembled WGS sequence"/>
</dbReference>
<comment type="caution">
    <text evidence="2">The sequence shown here is derived from an EMBL/GenBank/DDBJ whole genome shotgun (WGS) entry which is preliminary data.</text>
</comment>
<keyword evidence="3" id="KW-1185">Reference proteome</keyword>
<keyword evidence="1" id="KW-0732">Signal</keyword>
<protein>
    <recommendedName>
        <fullName evidence="4">Outer membrane protein beta-barrel domain-containing protein</fullName>
    </recommendedName>
</protein>
<name>A0A364Y5H9_9BACT</name>
<dbReference type="Gene3D" id="2.40.160.20">
    <property type="match status" value="1"/>
</dbReference>
<evidence type="ECO:0000313" key="3">
    <source>
        <dbReference type="Proteomes" id="UP000251889"/>
    </source>
</evidence>
<dbReference type="AlphaFoldDB" id="A0A364Y5H9"/>
<feature type="signal peptide" evidence="1">
    <location>
        <begin position="1"/>
        <end position="20"/>
    </location>
</feature>
<dbReference type="OrthoDB" id="930073at2"/>
<dbReference type="RefSeq" id="WP_112746807.1">
    <property type="nucleotide sequence ID" value="NZ_QMFY01000004.1"/>
</dbReference>
<evidence type="ECO:0000256" key="1">
    <source>
        <dbReference type="SAM" id="SignalP"/>
    </source>
</evidence>
<reference evidence="2 3" key="1">
    <citation type="submission" date="2018-06" db="EMBL/GenBank/DDBJ databases">
        <title>Chryseolinea flavus sp. nov., a member of the phylum Bacteroidetes isolated from soil.</title>
        <authorList>
            <person name="Li Y."/>
            <person name="Wang J."/>
        </authorList>
    </citation>
    <scope>NUCLEOTIDE SEQUENCE [LARGE SCALE GENOMIC DNA]</scope>
    <source>
        <strain evidence="2 3">SDU1-6</strain>
    </source>
</reference>
<dbReference type="EMBL" id="QMFY01000004">
    <property type="protein sequence ID" value="RAW01321.1"/>
    <property type="molecule type" value="Genomic_DNA"/>
</dbReference>